<feature type="compositionally biased region" description="Basic and acidic residues" evidence="1">
    <location>
        <begin position="1528"/>
        <end position="1545"/>
    </location>
</feature>
<keyword evidence="3" id="KW-1185">Reference proteome</keyword>
<evidence type="ECO:0000313" key="2">
    <source>
        <dbReference type="EMBL" id="KAH0623691.1"/>
    </source>
</evidence>
<feature type="region of interest" description="Disordered" evidence="1">
    <location>
        <begin position="416"/>
        <end position="449"/>
    </location>
</feature>
<reference evidence="2 3" key="1">
    <citation type="journal article" date="2022" name="Gigascience">
        <title>A chromosome-level genome assembly and annotation of the desert horned lizard, Phrynosoma platyrhinos, provides insight into chromosomal rearrangements among reptiles.</title>
        <authorList>
            <person name="Koochekian N."/>
            <person name="Ascanio A."/>
            <person name="Farleigh K."/>
            <person name="Card D.C."/>
            <person name="Schield D.R."/>
            <person name="Castoe T.A."/>
            <person name="Jezkova T."/>
        </authorList>
    </citation>
    <scope>NUCLEOTIDE SEQUENCE [LARGE SCALE GENOMIC DNA]</scope>
    <source>
        <strain evidence="2">NK-2021</strain>
    </source>
</reference>
<evidence type="ECO:0000256" key="1">
    <source>
        <dbReference type="SAM" id="MobiDB-lite"/>
    </source>
</evidence>
<gene>
    <name evidence="2" type="ORF">JD844_006742</name>
</gene>
<proteinExistence type="predicted"/>
<sequence>MTVEEAVKFENMEMTLETGSIAKNARLQEGVDIQSVPESIQPPSNEREAKKKKQRRKNKDRSVEENDFDSSPVDSAVSHLLPDNEPSLAAGDTSLSNEGLCSNAGEESLGANIFAVSPEVTALEDFLHHQQEQAVSDFLDWTSEGTKDKSQVVPMPLVECIKEHAAVSLEDTCGELLSLLSNPNTVNDKTTRTISDSWMSGTGIASLSSGSDTLPPVTTFAIKDEKTPGDFSSALNPLSDATWMSGTGIAQTISSESDSLQQTEQLNDKRKSHVIPLPMSEEKLDYCIPQGTSQAAGYLEGDHAEQAVLKSGEQNTDGPNNLVMKKETLIPNCPIAGGSDTEKHRALADSQSFVNPIVSISESSNDTATSKRDEQYQVFPEENSKHSGPGSALHTLSFNPSDLSLITMIEEKNRVCPPEKECPDQTTSKPETLFPTERENHSGNLLVSPVPPGVSLLPEEKEMQQASLTASENRAEHASGKEITQAECVSKGNIALADPENLVYFVREDSIVDKRLSPLGNVKGNGKDFTSESDLTELIKKDSLVPQENKDISLGEGGSQERPVLTSPLIQEEVNLSQGTLITFDINKMEESPNTNSGDYWSFLANSVQSDANGKVLEKDFSSEHTLNAPEDHLPELNRGTEREKTAPLEEEDKRLLSVEVLHLQEKICPQSCDLLTEDTGLSFPACEMTEKICLADTHGSLMLHSEDNAVMQNEREGSWESTFSQRTEWELEDQAMHEITSECNTACAEIIRVPKAELEHQDLNEQARITGCITGVKTKIQENVTCFESKRRLTCSNADCVPVTVAEQSNPVSQRESNETGQEEYETEMKNQVTDINVAQKAESKLDSLQQVQQEQVTEEHNPSMRKDYSGSLQLTANIVKAGFQQLKLGGLQDCNIREHYDVLESRDGETSSESLHRKAEDVQQMADIFTPLPQEEMKASLAPFLSICSNQRELSKTKVENVDHANPTALRSSNEQQLNETPPERVRSQDSDQPSGFQPPCENEMKVDDIHEPQIKLQMKPNDPTTVTDENAPLPNISESMAQTVEVSNLKTLVSSQVKESCLEQQPISKSKQDVSDSLISDNLCEGAGHSDADEPVKSMQSDGLHGLTDHTDESTTGVTECKPTVQKTISLNVEQPQTLLADFKMICADDGYKSNESDLKVTELAEKRSHTEIEEKLSLVDETTKKYEPGEINYERELIVTGAENAGIQEPIQEHSPLLPELADMVSSNILNKTDSIQKTEFLPADSQADLSALSVPAFSDNQHTGVSQQPTKCMNDGTVDGLQKDELESTAYQGFLSATPNFQIVAPAAAPVHLGDTSAEEGTADQKMPEVLNSDTIPLESVPEKDSVIPSQGMEESVFTSQDSSEEGQFEGNLSPFNFKKLQTEISAIKTKGAKSDANFKAQQFDSSVESLFSLSSLEEKLLSLSSFGKQADCNEGIGTNIACVDDKHSKSVENIENAEKKQGVFAENFSIPNMEISTPKPPATSEKQHDDQSSRTFGIGFFDFRKHISKIFEKTVPSTLTTEAHHHSAENSAGERDSPSAKEIPQSKPELEKADEMIGNVDQKPERGMFLLEAEVSDRATKQKIVQEEKMLTNSPEYCLSDAFSENSPIKKYSANEEVLTSLPKLDSQVDSSNSSKVKEEVNEYASAVSSDNSENEMSLETEKLQPANSYSSETEDLPPSSDSELSLMITALNEFVPKSDFGRMTVAEMGEGSLISLGSTEPGLSGNQCHDSMASVDKGAEDNVTELGNTSALPPLLHSICEYNEQMEQSSKLLDENLKKSTCCNLVDENALQEKAFENTTCLPVLVDSQEEEKTQDIAIHGLIDYLKNEVNLEDDSSCDCRPNEGCGEEVNDISIAEAEEHISVDISKTGIMSTLFTADCLSPLQSSICDQGMDSKTVSETIQKMEPKLFTDVPSPNQSGEQNLGLEKPFLDVQKKGSTTSLLESEQSLPSSSLNMDGLPAESKFPELCHSLLAVPEKDTIEIVAKGTSDEMTADIRVESYSGKH</sequence>
<feature type="region of interest" description="Disordered" evidence="1">
    <location>
        <begin position="845"/>
        <end position="867"/>
    </location>
</feature>
<feature type="compositionally biased region" description="Low complexity" evidence="1">
    <location>
        <begin position="1945"/>
        <end position="1961"/>
    </location>
</feature>
<protein>
    <recommendedName>
        <fullName evidence="4">Transforming acidic coiled-coil-containing protein 2</fullName>
    </recommendedName>
</protein>
<feature type="region of interest" description="Disordered" evidence="1">
    <location>
        <begin position="1084"/>
        <end position="1123"/>
    </location>
</feature>
<evidence type="ECO:0008006" key="4">
    <source>
        <dbReference type="Google" id="ProtNLM"/>
    </source>
</evidence>
<feature type="region of interest" description="Disordered" evidence="1">
    <location>
        <begin position="32"/>
        <end position="94"/>
    </location>
</feature>
<feature type="region of interest" description="Disordered" evidence="1">
    <location>
        <begin position="1525"/>
        <end position="1571"/>
    </location>
</feature>
<name>A0ABQ7T2D8_PHRPL</name>
<feature type="region of interest" description="Disordered" evidence="1">
    <location>
        <begin position="960"/>
        <end position="1007"/>
    </location>
</feature>
<dbReference type="Proteomes" id="UP000826234">
    <property type="component" value="Unassembled WGS sequence"/>
</dbReference>
<feature type="region of interest" description="Disordered" evidence="1">
    <location>
        <begin position="810"/>
        <end position="829"/>
    </location>
</feature>
<feature type="compositionally biased region" description="Polar residues" evidence="1">
    <location>
        <begin position="971"/>
        <end position="982"/>
    </location>
</feature>
<feature type="region of interest" description="Disordered" evidence="1">
    <location>
        <begin position="1478"/>
        <end position="1499"/>
    </location>
</feature>
<feature type="region of interest" description="Disordered" evidence="1">
    <location>
        <begin position="1630"/>
        <end position="1688"/>
    </location>
</feature>
<feature type="compositionally biased region" description="Basic residues" evidence="1">
    <location>
        <begin position="50"/>
        <end position="59"/>
    </location>
</feature>
<organism evidence="2 3">
    <name type="scientific">Phrynosoma platyrhinos</name>
    <name type="common">Desert horned lizard</name>
    <dbReference type="NCBI Taxonomy" id="52577"/>
    <lineage>
        <taxon>Eukaryota</taxon>
        <taxon>Metazoa</taxon>
        <taxon>Chordata</taxon>
        <taxon>Craniata</taxon>
        <taxon>Vertebrata</taxon>
        <taxon>Euteleostomi</taxon>
        <taxon>Lepidosauria</taxon>
        <taxon>Squamata</taxon>
        <taxon>Bifurcata</taxon>
        <taxon>Unidentata</taxon>
        <taxon>Episquamata</taxon>
        <taxon>Toxicofera</taxon>
        <taxon>Iguania</taxon>
        <taxon>Phrynosomatidae</taxon>
        <taxon>Phrynosomatinae</taxon>
        <taxon>Phrynosoma</taxon>
    </lineage>
</organism>
<comment type="caution">
    <text evidence="2">The sequence shown here is derived from an EMBL/GenBank/DDBJ whole genome shotgun (WGS) entry which is preliminary data.</text>
</comment>
<feature type="region of interest" description="Disordered" evidence="1">
    <location>
        <begin position="1944"/>
        <end position="1963"/>
    </location>
</feature>
<accession>A0ABQ7T2D8</accession>
<feature type="region of interest" description="Disordered" evidence="1">
    <location>
        <begin position="622"/>
        <end position="652"/>
    </location>
</feature>
<feature type="compositionally biased region" description="Basic and acidic residues" evidence="1">
    <location>
        <begin position="630"/>
        <end position="652"/>
    </location>
</feature>
<evidence type="ECO:0000313" key="3">
    <source>
        <dbReference type="Proteomes" id="UP000826234"/>
    </source>
</evidence>
<dbReference type="EMBL" id="JAIPUX010001880">
    <property type="protein sequence ID" value="KAH0623691.1"/>
    <property type="molecule type" value="Genomic_DNA"/>
</dbReference>